<dbReference type="Pfam" id="PF13302">
    <property type="entry name" value="Acetyltransf_3"/>
    <property type="match status" value="1"/>
</dbReference>
<evidence type="ECO:0000313" key="2">
    <source>
        <dbReference type="EMBL" id="PZM17287.1"/>
    </source>
</evidence>
<dbReference type="SUPFAM" id="SSF55729">
    <property type="entry name" value="Acyl-CoA N-acyltransferases (Nat)"/>
    <property type="match status" value="1"/>
</dbReference>
<dbReference type="GO" id="GO:0016747">
    <property type="term" value="F:acyltransferase activity, transferring groups other than amino-acyl groups"/>
    <property type="evidence" value="ECO:0007669"/>
    <property type="project" value="InterPro"/>
</dbReference>
<sequence>MTSPNEATLADGNLVSIPTLTTARLILRPHRLDDFNACAALWSDPEVVRFIGGVPSTREQSWSRLLRYKGSWHFLGFGFWAIEERTTGNFIGEAGFLEARRDIEPSIEGTLETGWAMLPSAHGKGYATEALTAMIDWGRTHFPDKAMTCIIDPENAASLRVAAKLGFRETARADYNGEIILLSR</sequence>
<dbReference type="EMBL" id="PCDP01000001">
    <property type="protein sequence ID" value="PZM17287.1"/>
    <property type="molecule type" value="Genomic_DNA"/>
</dbReference>
<organism evidence="2 3">
    <name type="scientific">Rhizobium tubonense</name>
    <dbReference type="NCBI Taxonomy" id="484088"/>
    <lineage>
        <taxon>Bacteria</taxon>
        <taxon>Pseudomonadati</taxon>
        <taxon>Pseudomonadota</taxon>
        <taxon>Alphaproteobacteria</taxon>
        <taxon>Hyphomicrobiales</taxon>
        <taxon>Rhizobiaceae</taxon>
        <taxon>Rhizobium/Agrobacterium group</taxon>
        <taxon>Rhizobium</taxon>
    </lineage>
</organism>
<dbReference type="PROSITE" id="PS51186">
    <property type="entry name" value="GNAT"/>
    <property type="match status" value="1"/>
</dbReference>
<keyword evidence="3" id="KW-1185">Reference proteome</keyword>
<dbReference type="OrthoDB" id="6293260at2"/>
<feature type="domain" description="N-acetyltransferase" evidence="1">
    <location>
        <begin position="25"/>
        <end position="184"/>
    </location>
</feature>
<keyword evidence="2" id="KW-0808">Transferase</keyword>
<gene>
    <name evidence="2" type="ORF">CPY51_01295</name>
</gene>
<dbReference type="AlphaFoldDB" id="A0A2W4CXH6"/>
<name>A0A2W4CXH6_9HYPH</name>
<comment type="caution">
    <text evidence="2">The sequence shown here is derived from an EMBL/GenBank/DDBJ whole genome shotgun (WGS) entry which is preliminary data.</text>
</comment>
<dbReference type="InterPro" id="IPR051531">
    <property type="entry name" value="N-acetyltransferase"/>
</dbReference>
<dbReference type="Proteomes" id="UP000248925">
    <property type="component" value="Unassembled WGS sequence"/>
</dbReference>
<protein>
    <submittedName>
        <fullName evidence="2">GNAT family N-acetyltransferase</fullName>
    </submittedName>
</protein>
<reference evidence="2 3" key="1">
    <citation type="journal article" date="2018" name="Sci. Rep.">
        <title>Rhizobium tumorigenes sp. nov., a novel plant tumorigenic bacterium isolated from cane gall tumors on thornless blackberry.</title>
        <authorList>
            <person name="Kuzmanovi N."/>
            <person name="Smalla K."/>
            <person name="Gronow S."/>
            <person name="PuBawska J."/>
        </authorList>
    </citation>
    <scope>NUCLEOTIDE SEQUENCE [LARGE SCALE GENOMIC DNA]</scope>
    <source>
        <strain evidence="2 3">CCBAU 85046</strain>
    </source>
</reference>
<evidence type="ECO:0000313" key="3">
    <source>
        <dbReference type="Proteomes" id="UP000248925"/>
    </source>
</evidence>
<accession>A0A2W4CXH6</accession>
<dbReference type="InterPro" id="IPR016181">
    <property type="entry name" value="Acyl_CoA_acyltransferase"/>
</dbReference>
<proteinExistence type="predicted"/>
<dbReference type="PANTHER" id="PTHR43792:SF16">
    <property type="entry name" value="N-ACETYLTRANSFERASE DOMAIN-CONTAINING PROTEIN"/>
    <property type="match status" value="1"/>
</dbReference>
<dbReference type="Gene3D" id="3.40.630.30">
    <property type="match status" value="1"/>
</dbReference>
<dbReference type="PANTHER" id="PTHR43792">
    <property type="entry name" value="GNAT FAMILY, PUTATIVE (AFU_ORTHOLOGUE AFUA_3G00765)-RELATED-RELATED"/>
    <property type="match status" value="1"/>
</dbReference>
<evidence type="ECO:0000259" key="1">
    <source>
        <dbReference type="PROSITE" id="PS51186"/>
    </source>
</evidence>
<dbReference type="InterPro" id="IPR000182">
    <property type="entry name" value="GNAT_dom"/>
</dbReference>